<sequence length="664" mass="74990">MSTSIELCHKSEVVDQNAALLNESEMTGTEPASVTSVSMVMPNTQLENVNISWHNISVTTKPKRICFRMKNSVPILKSVSGQVDSGQLLAIMGPSGSGKTTLLNVLNGRNLSSYDIEGSVLINGQPSRIDMIKSLSGYVQQGSIFVPMLTVKEYLVFQSLVRMDRKCYTTEQRSKRIDEVISELGLTKCSNSRIGNRYDDLVGSGISGGELRRLAFAAEILTNPPILICDEPTSGLDSYLAESVVKMLRKLTNSGRTVICTIHQPSSEVFILFDRLLLLTEGRFAFMGTLPEAQEHFNSLGMVCPNQFNPADHYLRQISIEPGNEIDSQERIDKICSNYSCSKKSMSNGNQTQIDVHKTDFVNNRMPAYKASWLQQFTALLWRSFISNSREPMITRIKLTQTITVALLMGIVYWKQQLDQKGIMNINGAIFILMINLTFMNIFSVINTFCSELSIFLREHNDGMYRVDTYFLSKQAAELPYQILMPSVFIMIQYHMIGFYNSWDTYLMFIFISNLVANCGISFGYMISCMSSTTKVAIAISSPMILPLLLFGGFFINNSSIPVYLRIFKHLSWFYYANEALIITQWENVESIQCPELTNSTTGVTTRMTTFNMEQRCLHHGLSVIDELSFNTENIFYDICCLVGLIIGMRLIAFFALLRRSERR</sequence>
<dbReference type="SMART" id="SM00382">
    <property type="entry name" value="AAA"/>
    <property type="match status" value="1"/>
</dbReference>
<evidence type="ECO:0000256" key="8">
    <source>
        <dbReference type="ARBA" id="ARBA00023136"/>
    </source>
</evidence>
<dbReference type="InterPro" id="IPR003593">
    <property type="entry name" value="AAA+_ATPase"/>
</dbReference>
<dbReference type="GO" id="GO:0140359">
    <property type="term" value="F:ABC-type transporter activity"/>
    <property type="evidence" value="ECO:0007669"/>
    <property type="project" value="InterPro"/>
</dbReference>
<dbReference type="PANTHER" id="PTHR48041:SF139">
    <property type="entry name" value="PROTEIN SCARLET"/>
    <property type="match status" value="1"/>
</dbReference>
<organism evidence="11 12">
    <name type="scientific">Blomia tropicalis</name>
    <name type="common">Mite</name>
    <dbReference type="NCBI Taxonomy" id="40697"/>
    <lineage>
        <taxon>Eukaryota</taxon>
        <taxon>Metazoa</taxon>
        <taxon>Ecdysozoa</taxon>
        <taxon>Arthropoda</taxon>
        <taxon>Chelicerata</taxon>
        <taxon>Arachnida</taxon>
        <taxon>Acari</taxon>
        <taxon>Acariformes</taxon>
        <taxon>Sarcoptiformes</taxon>
        <taxon>Astigmata</taxon>
        <taxon>Glycyphagoidea</taxon>
        <taxon>Echimyopodidae</taxon>
        <taxon>Blomia</taxon>
    </lineage>
</organism>
<feature type="domain" description="ABC transporter" evidence="10">
    <location>
        <begin position="60"/>
        <end position="306"/>
    </location>
</feature>
<keyword evidence="12" id="KW-1185">Reference proteome</keyword>
<gene>
    <name evidence="11" type="ORF">RDWZM_008400</name>
</gene>
<evidence type="ECO:0000256" key="7">
    <source>
        <dbReference type="ARBA" id="ARBA00022989"/>
    </source>
</evidence>
<feature type="transmembrane region" description="Helical" evidence="9">
    <location>
        <begin position="397"/>
        <end position="414"/>
    </location>
</feature>
<name>A0A9Q0M208_BLOTA</name>
<dbReference type="CDD" id="cd03213">
    <property type="entry name" value="ABCG_EPDR"/>
    <property type="match status" value="1"/>
</dbReference>
<keyword evidence="8 9" id="KW-0472">Membrane</keyword>
<keyword evidence="4 9" id="KW-0812">Transmembrane</keyword>
<reference evidence="11" key="1">
    <citation type="submission" date="2022-12" db="EMBL/GenBank/DDBJ databases">
        <title>Genome assemblies of Blomia tropicalis.</title>
        <authorList>
            <person name="Cui Y."/>
        </authorList>
    </citation>
    <scope>NUCLEOTIDE SEQUENCE</scope>
    <source>
        <tissue evidence="11">Adult mites</tissue>
    </source>
</reference>
<comment type="similarity">
    <text evidence="2">Belongs to the ABC transporter superfamily. ABCG family. Eye pigment precursor importer (TC 3.A.1.204) subfamily.</text>
</comment>
<feature type="transmembrane region" description="Helical" evidence="9">
    <location>
        <begin position="426"/>
        <end position="450"/>
    </location>
</feature>
<keyword evidence="3" id="KW-0813">Transport</keyword>
<evidence type="ECO:0000313" key="11">
    <source>
        <dbReference type="EMBL" id="KAJ6217243.1"/>
    </source>
</evidence>
<dbReference type="OMA" id="VEEIPGC"/>
<accession>A0A9Q0M208</accession>
<dbReference type="GO" id="GO:0016887">
    <property type="term" value="F:ATP hydrolysis activity"/>
    <property type="evidence" value="ECO:0007669"/>
    <property type="project" value="InterPro"/>
</dbReference>
<dbReference type="Pfam" id="PF19055">
    <property type="entry name" value="ABC2_membrane_7"/>
    <property type="match status" value="1"/>
</dbReference>
<dbReference type="Gene3D" id="3.40.50.300">
    <property type="entry name" value="P-loop containing nucleotide triphosphate hydrolases"/>
    <property type="match status" value="1"/>
</dbReference>
<dbReference type="InterPro" id="IPR013525">
    <property type="entry name" value="ABC2_TM"/>
</dbReference>
<dbReference type="AlphaFoldDB" id="A0A9Q0M208"/>
<feature type="transmembrane region" description="Helical" evidence="9">
    <location>
        <begin position="536"/>
        <end position="556"/>
    </location>
</feature>
<dbReference type="InterPro" id="IPR043926">
    <property type="entry name" value="ABCG_dom"/>
</dbReference>
<comment type="subcellular location">
    <subcellularLocation>
        <location evidence="1">Membrane</location>
        <topology evidence="1">Multi-pass membrane protein</topology>
    </subcellularLocation>
</comment>
<dbReference type="PROSITE" id="PS50893">
    <property type="entry name" value="ABC_TRANSPORTER_2"/>
    <property type="match status" value="1"/>
</dbReference>
<evidence type="ECO:0000259" key="10">
    <source>
        <dbReference type="PROSITE" id="PS50893"/>
    </source>
</evidence>
<dbReference type="InterPro" id="IPR017871">
    <property type="entry name" value="ABC_transporter-like_CS"/>
</dbReference>
<dbReference type="SUPFAM" id="SSF52540">
    <property type="entry name" value="P-loop containing nucleoside triphosphate hydrolases"/>
    <property type="match status" value="1"/>
</dbReference>
<dbReference type="EMBL" id="JAPWDV010000003">
    <property type="protein sequence ID" value="KAJ6217243.1"/>
    <property type="molecule type" value="Genomic_DNA"/>
</dbReference>
<evidence type="ECO:0000256" key="2">
    <source>
        <dbReference type="ARBA" id="ARBA00005814"/>
    </source>
</evidence>
<dbReference type="GO" id="GO:0005524">
    <property type="term" value="F:ATP binding"/>
    <property type="evidence" value="ECO:0007669"/>
    <property type="project" value="UniProtKB-KW"/>
</dbReference>
<protein>
    <recommendedName>
        <fullName evidence="10">ABC transporter domain-containing protein</fullName>
    </recommendedName>
</protein>
<comment type="caution">
    <text evidence="11">The sequence shown here is derived from an EMBL/GenBank/DDBJ whole genome shotgun (WGS) entry which is preliminary data.</text>
</comment>
<dbReference type="InterPro" id="IPR027417">
    <property type="entry name" value="P-loop_NTPase"/>
</dbReference>
<dbReference type="InterPro" id="IPR003439">
    <property type="entry name" value="ABC_transporter-like_ATP-bd"/>
</dbReference>
<feature type="transmembrane region" description="Helical" evidence="9">
    <location>
        <begin position="506"/>
        <end position="527"/>
    </location>
</feature>
<proteinExistence type="inferred from homology"/>
<evidence type="ECO:0000256" key="3">
    <source>
        <dbReference type="ARBA" id="ARBA00022448"/>
    </source>
</evidence>
<evidence type="ECO:0000256" key="4">
    <source>
        <dbReference type="ARBA" id="ARBA00022692"/>
    </source>
</evidence>
<dbReference type="PANTHER" id="PTHR48041">
    <property type="entry name" value="ABC TRANSPORTER G FAMILY MEMBER 28"/>
    <property type="match status" value="1"/>
</dbReference>
<dbReference type="Pfam" id="PF00005">
    <property type="entry name" value="ABC_tran"/>
    <property type="match status" value="1"/>
</dbReference>
<evidence type="ECO:0000256" key="6">
    <source>
        <dbReference type="ARBA" id="ARBA00022840"/>
    </source>
</evidence>
<evidence type="ECO:0000256" key="1">
    <source>
        <dbReference type="ARBA" id="ARBA00004141"/>
    </source>
</evidence>
<feature type="transmembrane region" description="Helical" evidence="9">
    <location>
        <begin position="635"/>
        <end position="658"/>
    </location>
</feature>
<keyword evidence="7 9" id="KW-1133">Transmembrane helix</keyword>
<dbReference type="GO" id="GO:0005886">
    <property type="term" value="C:plasma membrane"/>
    <property type="evidence" value="ECO:0007669"/>
    <property type="project" value="TreeGrafter"/>
</dbReference>
<evidence type="ECO:0000256" key="9">
    <source>
        <dbReference type="SAM" id="Phobius"/>
    </source>
</evidence>
<dbReference type="Pfam" id="PF01061">
    <property type="entry name" value="ABC2_membrane"/>
    <property type="match status" value="1"/>
</dbReference>
<dbReference type="PROSITE" id="PS00211">
    <property type="entry name" value="ABC_TRANSPORTER_1"/>
    <property type="match status" value="1"/>
</dbReference>
<evidence type="ECO:0000256" key="5">
    <source>
        <dbReference type="ARBA" id="ARBA00022741"/>
    </source>
</evidence>
<dbReference type="Proteomes" id="UP001142055">
    <property type="component" value="Chromosome 3"/>
</dbReference>
<evidence type="ECO:0000313" key="12">
    <source>
        <dbReference type="Proteomes" id="UP001142055"/>
    </source>
</evidence>
<dbReference type="InterPro" id="IPR050352">
    <property type="entry name" value="ABCG_transporters"/>
</dbReference>
<keyword evidence="6" id="KW-0067">ATP-binding</keyword>
<keyword evidence="5" id="KW-0547">Nucleotide-binding</keyword>